<feature type="compositionally biased region" description="Low complexity" evidence="7">
    <location>
        <begin position="32"/>
        <end position="43"/>
    </location>
</feature>
<evidence type="ECO:0008006" key="11">
    <source>
        <dbReference type="Google" id="ProtNLM"/>
    </source>
</evidence>
<feature type="signal peptide" evidence="8">
    <location>
        <begin position="1"/>
        <end position="27"/>
    </location>
</feature>
<reference evidence="9" key="1">
    <citation type="submission" date="2021-02" db="EMBL/GenBank/DDBJ databases">
        <title>Genome sequence Cadophora malorum strain M34.</title>
        <authorList>
            <person name="Stefanovic E."/>
            <person name="Vu D."/>
            <person name="Scully C."/>
            <person name="Dijksterhuis J."/>
            <person name="Roader J."/>
            <person name="Houbraken J."/>
        </authorList>
    </citation>
    <scope>NUCLEOTIDE SEQUENCE</scope>
    <source>
        <strain evidence="9">M34</strain>
    </source>
</reference>
<evidence type="ECO:0000256" key="1">
    <source>
        <dbReference type="ARBA" id="ARBA00004606"/>
    </source>
</evidence>
<dbReference type="PANTHER" id="PTHR23033:SF40">
    <property type="entry name" value="APPLE DOMAIN-CONTAINING PROTEIN"/>
    <property type="match status" value="1"/>
</dbReference>
<evidence type="ECO:0000256" key="6">
    <source>
        <dbReference type="ARBA" id="ARBA00023136"/>
    </source>
</evidence>
<keyword evidence="8" id="KW-0732">Signal</keyword>
<sequence length="410" mass="46439">MMRWTPRSLSIWTRAAVLALLLFLVFSFSSPSRTEQSRSSSSSKSHRAESCPQPAIAQRIVIAVKTGATEAAAKIPTQVKTTLRCAEHVFFFSDLEQDLEGGKYHLHDALDTISPSIMDNNRDFDFYKTQRDLWKTQKNITSLQGVTHPTAKSDLAAWSLDKWKNIHILEKVWTLRPKMDWYIFIDADTYLVWSNLLVWLETLDPTSRPFYGSASTWNGIRYAHGGSGYIIPKALMYEMVVKQEGIAAIWDTKLHEHCCGDIALSAALQEYGSVLDGRWPLISGESPWSMPFGPGTPEYRCWPSMTMHHLTHTDWDNLASEAGDFGRTGGVFADAASFEECTKLCDKDTKCLQHSYHAKRCSIGRSVRLGRAREPDEDGAWQSGWNRSRLMAWLKEQPPCDQITFEGEDD</sequence>
<keyword evidence="5" id="KW-1133">Transmembrane helix</keyword>
<accession>A0A8H8BWB0</accession>
<evidence type="ECO:0000313" key="9">
    <source>
        <dbReference type="EMBL" id="KAG4426099.1"/>
    </source>
</evidence>
<keyword evidence="4" id="KW-0735">Signal-anchor</keyword>
<evidence type="ECO:0000256" key="4">
    <source>
        <dbReference type="ARBA" id="ARBA00022968"/>
    </source>
</evidence>
<dbReference type="Proteomes" id="UP000664132">
    <property type="component" value="Unassembled WGS sequence"/>
</dbReference>
<proteinExistence type="inferred from homology"/>
<keyword evidence="3" id="KW-0812">Transmembrane</keyword>
<name>A0A8H8BWB0_9HELO</name>
<dbReference type="InterPro" id="IPR026050">
    <property type="entry name" value="C1GALT1/C1GALT1_chp1"/>
</dbReference>
<feature type="region of interest" description="Disordered" evidence="7">
    <location>
        <begin position="32"/>
        <end position="52"/>
    </location>
</feature>
<comment type="subcellular location">
    <subcellularLocation>
        <location evidence="1">Membrane</location>
        <topology evidence="1">Single-pass type II membrane protein</topology>
    </subcellularLocation>
</comment>
<evidence type="ECO:0000256" key="2">
    <source>
        <dbReference type="ARBA" id="ARBA00006462"/>
    </source>
</evidence>
<organism evidence="9 10">
    <name type="scientific">Cadophora malorum</name>
    <dbReference type="NCBI Taxonomy" id="108018"/>
    <lineage>
        <taxon>Eukaryota</taxon>
        <taxon>Fungi</taxon>
        <taxon>Dikarya</taxon>
        <taxon>Ascomycota</taxon>
        <taxon>Pezizomycotina</taxon>
        <taxon>Leotiomycetes</taxon>
        <taxon>Helotiales</taxon>
        <taxon>Ploettnerulaceae</taxon>
        <taxon>Cadophora</taxon>
    </lineage>
</organism>
<evidence type="ECO:0000256" key="8">
    <source>
        <dbReference type="SAM" id="SignalP"/>
    </source>
</evidence>
<evidence type="ECO:0000256" key="3">
    <source>
        <dbReference type="ARBA" id="ARBA00022692"/>
    </source>
</evidence>
<keyword evidence="6" id="KW-0472">Membrane</keyword>
<dbReference type="AlphaFoldDB" id="A0A8H8BWB0"/>
<evidence type="ECO:0000313" key="10">
    <source>
        <dbReference type="Proteomes" id="UP000664132"/>
    </source>
</evidence>
<keyword evidence="10" id="KW-1185">Reference proteome</keyword>
<dbReference type="EMBL" id="JAFJYH010000005">
    <property type="protein sequence ID" value="KAG4426099.1"/>
    <property type="molecule type" value="Genomic_DNA"/>
</dbReference>
<evidence type="ECO:0000256" key="7">
    <source>
        <dbReference type="SAM" id="MobiDB-lite"/>
    </source>
</evidence>
<dbReference type="OrthoDB" id="414175at2759"/>
<gene>
    <name evidence="9" type="ORF">IFR04_000806</name>
</gene>
<feature type="chain" id="PRO_5034278294" description="Glycosyltransferase family 31 protein" evidence="8">
    <location>
        <begin position="28"/>
        <end position="410"/>
    </location>
</feature>
<protein>
    <recommendedName>
        <fullName evidence="11">Glycosyltransferase family 31 protein</fullName>
    </recommendedName>
</protein>
<comment type="similarity">
    <text evidence="2">Belongs to the glycosyltransferase 31 family. Beta3-Gal-T subfamily.</text>
</comment>
<comment type="caution">
    <text evidence="9">The sequence shown here is derived from an EMBL/GenBank/DDBJ whole genome shotgun (WGS) entry which is preliminary data.</text>
</comment>
<dbReference type="PANTHER" id="PTHR23033">
    <property type="entry name" value="BETA1,3-GALACTOSYLTRANSFERASE"/>
    <property type="match status" value="1"/>
</dbReference>
<evidence type="ECO:0000256" key="5">
    <source>
        <dbReference type="ARBA" id="ARBA00022989"/>
    </source>
</evidence>
<dbReference type="Gene3D" id="3.90.550.50">
    <property type="match status" value="1"/>
</dbReference>
<dbReference type="GO" id="GO:0016020">
    <property type="term" value="C:membrane"/>
    <property type="evidence" value="ECO:0007669"/>
    <property type="project" value="UniProtKB-SubCell"/>
</dbReference>